<dbReference type="AlphaFoldDB" id="A0A381WCU3"/>
<dbReference type="EMBL" id="UINC01011282">
    <property type="protein sequence ID" value="SVA49858.1"/>
    <property type="molecule type" value="Genomic_DNA"/>
</dbReference>
<name>A0A381WCU3_9ZZZZ</name>
<dbReference type="Pfam" id="PF22352">
    <property type="entry name" value="K319L-like_PKD"/>
    <property type="match status" value="3"/>
</dbReference>
<dbReference type="InterPro" id="IPR013783">
    <property type="entry name" value="Ig-like_fold"/>
</dbReference>
<dbReference type="PANTHER" id="PTHR46182">
    <property type="entry name" value="FI19480P1"/>
    <property type="match status" value="1"/>
</dbReference>
<protein>
    <recommendedName>
        <fullName evidence="2">PKD domain-containing protein</fullName>
    </recommendedName>
</protein>
<dbReference type="InterPro" id="IPR029865">
    <property type="entry name" value="KIAA0319-like"/>
</dbReference>
<evidence type="ECO:0000313" key="1">
    <source>
        <dbReference type="EMBL" id="SVA49858.1"/>
    </source>
</evidence>
<dbReference type="Gene3D" id="2.60.40.10">
    <property type="entry name" value="Immunoglobulins"/>
    <property type="match status" value="5"/>
</dbReference>
<dbReference type="GO" id="GO:0031410">
    <property type="term" value="C:cytoplasmic vesicle"/>
    <property type="evidence" value="ECO:0007669"/>
    <property type="project" value="TreeGrafter"/>
</dbReference>
<dbReference type="Gene3D" id="2.60.40.4070">
    <property type="match status" value="1"/>
</dbReference>
<dbReference type="PANTHER" id="PTHR46182:SF2">
    <property type="entry name" value="FI19480P1"/>
    <property type="match status" value="1"/>
</dbReference>
<accession>A0A381WCU3</accession>
<evidence type="ECO:0008006" key="2">
    <source>
        <dbReference type="Google" id="ProtNLM"/>
    </source>
</evidence>
<gene>
    <name evidence="1" type="ORF">METZ01_LOCUS102712</name>
</gene>
<dbReference type="GO" id="GO:0001764">
    <property type="term" value="P:neuron migration"/>
    <property type="evidence" value="ECO:0007669"/>
    <property type="project" value="TreeGrafter"/>
</dbReference>
<reference evidence="1" key="1">
    <citation type="submission" date="2018-05" db="EMBL/GenBank/DDBJ databases">
        <authorList>
            <person name="Lanie J.A."/>
            <person name="Ng W.-L."/>
            <person name="Kazmierczak K.M."/>
            <person name="Andrzejewski T.M."/>
            <person name="Davidsen T.M."/>
            <person name="Wayne K.J."/>
            <person name="Tettelin H."/>
            <person name="Glass J.I."/>
            <person name="Rusch D."/>
            <person name="Podicherti R."/>
            <person name="Tsui H.-C.T."/>
            <person name="Winkler M.E."/>
        </authorList>
    </citation>
    <scope>NUCLEOTIDE SEQUENCE</scope>
</reference>
<proteinExistence type="predicted"/>
<dbReference type="GO" id="GO:0016020">
    <property type="term" value="C:membrane"/>
    <property type="evidence" value="ECO:0007669"/>
    <property type="project" value="TreeGrafter"/>
</dbReference>
<organism evidence="1">
    <name type="scientific">marine metagenome</name>
    <dbReference type="NCBI Taxonomy" id="408172"/>
    <lineage>
        <taxon>unclassified sequences</taxon>
        <taxon>metagenomes</taxon>
        <taxon>ecological metagenomes</taxon>
    </lineage>
</organism>
<sequence>MKRTLFFFYIIFNTIIYCQVCVSDAGQNMVVCGGKKSGSNYRVYLDGTASSVSGGSINYKWVSLDDGISFSSSQSRRAEPYFNYPQSLAQDTEFRIQLRVYDDDEVCEDFDTVLVMIQANMCPIPDVGDDLIISSGCETTVLLDASGSSDPDNANLNYEWTSLDGYSSSLDNANSSLSTFSFPSITSDQVFQFALTVDDGENFISDTLLVTYLNNTAPHADAGNDFITCEPIFTLTAAKSYDVDWNILSYSWSLIDGSLGMEGASSQDLIVTSPVDLNQNRDYSFELIVTETIAGQQYCSDRDTVTVTVQQNICPVADAGKDRRIPKFENNSVTLNAGTSYDPEGDELSFSWTAPNGSVTNDPLIIVSDLDPTSSYTKYTYRLQVTDSEGAVSADDVDIVFSDFSAPSAPKIFAVADHNRVLVSWDASSEASIDSLTGYADFEGYKLYRSIDGGVTWGGAEDKLYDFDGNFVGWLPIAQFDLSSERDIGHCIYTNEDCDSDDPIRNTSIYGLDPLAPRFSLGYNSGIEYSFIDSNVVDGIEYTYTVCAYDIGLESFSIEYTQDDSGSTYTADTVWAYTNPDKFLGPSVLDYYDIYGSLIRSVLNPDRGYPYLETRKGSSSADKNFITVVPGYTASNISFPDEDDIEAIFLSDSNNIGTGDRNYFIVDRAKISSDKLLKYEIKADQGPLAIDGIACEDPLVFVYEIEANGVPKYSQDYEISSLTFFQKDSLVNLPGATSDAATITVPEYQLAQSLDRWSNMMDGLRFKFENALPLNPSAPPEFVLQYNSELVNADGSLLDSLELVRWYFIDNIEVNMSYTNLASYLRRPNFDYQIEFFSEPVGDSISVGAGIMGLPFRVTNLYTNKKVGLTCFDMGTNNNPSGGTDDGVGDLTWTRGEEISLTNDTISIAGEQQVKYNFNLSMNYRIPSGKQVFLKWMSSNEYSENDTVFFGQMLWVTSGISKNIQPSSEYADDNNDGVNDNTWRPVYPWKGGEKYIYSPSKFFENGDNWISDMSVLGKVSTVADTTLDTIKVVPNPYVVRSRYNETLNSRKMRFTNLPQECRISVFTITGEIVRVLDHSSQFDGNEWWDLRTENNQEVVPGLYIYHVESKNGKEKIGKFAVIR</sequence>